<sequence length="326" mass="37179">MVVVSCSEILQRRVLMKQKLLSIVGPTAVGKTALSIELAKRYQGEVISGDSMQVYRTLDIGTAKVMPDEMQGIKHHLIDILDPSERFSCADFILRCKESCQEISKRKKLPLLAGGTGFYVQALLDGFKLGQDEYSADEKERAKWHDYAENHGRQALWNKLNEVDPIAAAKIPVGNEVRVVRALEVYEKTGRKFSEQNDVQDGEFDALIIGLTTDRTLLYERINQRVDLMMKRGLEKEARSLYEAGGSLLPAGKGIGYKEFYPYFAGESTLEESVDLVKKNSRHYAKRQLTWFRNKMDVVWFDLVQHPEQIKNICAVVDDWLLNKER</sequence>
<comment type="catalytic activity">
    <reaction evidence="9 10 11">
        <text>adenosine(37) in tRNA + dimethylallyl diphosphate = N(6)-dimethylallyladenosine(37) in tRNA + diphosphate</text>
        <dbReference type="Rhea" id="RHEA:26482"/>
        <dbReference type="Rhea" id="RHEA-COMP:10162"/>
        <dbReference type="Rhea" id="RHEA-COMP:10375"/>
        <dbReference type="ChEBI" id="CHEBI:33019"/>
        <dbReference type="ChEBI" id="CHEBI:57623"/>
        <dbReference type="ChEBI" id="CHEBI:74411"/>
        <dbReference type="ChEBI" id="CHEBI:74415"/>
        <dbReference type="EC" id="2.5.1.75"/>
    </reaction>
</comment>
<evidence type="ECO:0000256" key="6">
    <source>
        <dbReference type="ARBA" id="ARBA00022741"/>
    </source>
</evidence>
<comment type="similarity">
    <text evidence="3 10 13">Belongs to the IPP transferase family.</text>
</comment>
<evidence type="ECO:0000256" key="12">
    <source>
        <dbReference type="RuleBase" id="RU003784"/>
    </source>
</evidence>
<dbReference type="InterPro" id="IPR018022">
    <property type="entry name" value="IPT"/>
</dbReference>
<comment type="cofactor">
    <cofactor evidence="1 10">
        <name>Mg(2+)</name>
        <dbReference type="ChEBI" id="CHEBI:18420"/>
    </cofactor>
</comment>
<keyword evidence="7 10" id="KW-0067">ATP-binding</keyword>
<dbReference type="GO" id="GO:0005524">
    <property type="term" value="F:ATP binding"/>
    <property type="evidence" value="ECO:0007669"/>
    <property type="project" value="UniProtKB-UniRule"/>
</dbReference>
<evidence type="ECO:0000256" key="13">
    <source>
        <dbReference type="RuleBase" id="RU003785"/>
    </source>
</evidence>
<evidence type="ECO:0000313" key="14">
    <source>
        <dbReference type="EMBL" id="EFZ34424.1"/>
    </source>
</evidence>
<evidence type="ECO:0000256" key="5">
    <source>
        <dbReference type="ARBA" id="ARBA00022694"/>
    </source>
</evidence>
<comment type="subunit">
    <text evidence="10">Monomer.</text>
</comment>
<dbReference type="HAMAP" id="MF_00185">
    <property type="entry name" value="IPP_trans"/>
    <property type="match status" value="1"/>
</dbReference>
<feature type="binding site" evidence="10">
    <location>
        <begin position="25"/>
        <end position="32"/>
    </location>
    <ligand>
        <name>ATP</name>
        <dbReference type="ChEBI" id="CHEBI:30616"/>
    </ligand>
</feature>
<dbReference type="PANTHER" id="PTHR11088">
    <property type="entry name" value="TRNA DIMETHYLALLYLTRANSFERASE"/>
    <property type="match status" value="1"/>
</dbReference>
<keyword evidence="6 10" id="KW-0547">Nucleotide-binding</keyword>
<evidence type="ECO:0000256" key="4">
    <source>
        <dbReference type="ARBA" id="ARBA00022679"/>
    </source>
</evidence>
<comment type="caution">
    <text evidence="10">Lacks conserved residue(s) required for the propagation of feature annotation.</text>
</comment>
<feature type="site" description="Interaction with substrate tRNA" evidence="10">
    <location>
        <position position="116"/>
    </location>
</feature>
<evidence type="ECO:0000256" key="1">
    <source>
        <dbReference type="ARBA" id="ARBA00001946"/>
    </source>
</evidence>
<dbReference type="Pfam" id="PF01715">
    <property type="entry name" value="IPPT"/>
    <property type="match status" value="1"/>
</dbReference>
<dbReference type="EC" id="2.5.1.75" evidence="10"/>
<dbReference type="Gene3D" id="3.40.50.300">
    <property type="entry name" value="P-loop containing nucleotide triphosphate hydrolases"/>
    <property type="match status" value="1"/>
</dbReference>
<evidence type="ECO:0000313" key="15">
    <source>
        <dbReference type="Proteomes" id="UP000004099"/>
    </source>
</evidence>
<comment type="function">
    <text evidence="2 10 12">Catalyzes the transfer of a dimethylallyl group onto the adenine at position 37 in tRNAs that read codons beginning with uridine, leading to the formation of N6-(dimethylallyl)adenosine (i(6)A).</text>
</comment>
<dbReference type="InterPro" id="IPR039657">
    <property type="entry name" value="Dimethylallyltransferase"/>
</dbReference>
<evidence type="ECO:0000256" key="2">
    <source>
        <dbReference type="ARBA" id="ARBA00003213"/>
    </source>
</evidence>
<dbReference type="Gene3D" id="1.10.20.140">
    <property type="match status" value="1"/>
</dbReference>
<keyword evidence="5 10" id="KW-0819">tRNA processing</keyword>
<dbReference type="GO" id="GO:0006400">
    <property type="term" value="P:tRNA modification"/>
    <property type="evidence" value="ECO:0007669"/>
    <property type="project" value="TreeGrafter"/>
</dbReference>
<dbReference type="Proteomes" id="UP000004099">
    <property type="component" value="Unassembled WGS sequence"/>
</dbReference>
<evidence type="ECO:0000256" key="7">
    <source>
        <dbReference type="ARBA" id="ARBA00022840"/>
    </source>
</evidence>
<protein>
    <recommendedName>
        <fullName evidence="10">tRNA dimethylallyltransferase</fullName>
        <ecNumber evidence="10">2.5.1.75</ecNumber>
    </recommendedName>
    <alternativeName>
        <fullName evidence="10">Dimethylallyl diphosphate:tRNA dimethylallyltransferase</fullName>
        <shortName evidence="10">DMAPP:tRNA dimethylallyltransferase</shortName>
        <shortName evidence="10">DMATase</shortName>
    </alternativeName>
    <alternativeName>
        <fullName evidence="10">Isopentenyl-diphosphate:tRNA isopentenyltransferase</fullName>
        <shortName evidence="10">IPP transferase</shortName>
        <shortName evidence="10">IPPT</shortName>
        <shortName evidence="10">IPTase</shortName>
    </alternativeName>
</protein>
<dbReference type="EMBL" id="ACGS02000041">
    <property type="protein sequence ID" value="EFZ34424.1"/>
    <property type="molecule type" value="Genomic_DNA"/>
</dbReference>
<dbReference type="SUPFAM" id="SSF52540">
    <property type="entry name" value="P-loop containing nucleoside triphosphate hydrolases"/>
    <property type="match status" value="1"/>
</dbReference>
<feature type="binding site" evidence="10">
    <location>
        <begin position="27"/>
        <end position="32"/>
    </location>
    <ligand>
        <name>substrate</name>
    </ligand>
</feature>
<keyword evidence="4 10" id="KW-0808">Transferase</keyword>
<proteinExistence type="inferred from homology"/>
<feature type="site" description="Interaction with substrate tRNA" evidence="10">
    <location>
        <position position="141"/>
    </location>
</feature>
<accession>E7FR37</accession>
<comment type="caution">
    <text evidence="14">The sequence shown here is derived from an EMBL/GenBank/DDBJ whole genome shotgun (WGS) entry which is preliminary data.</text>
</comment>
<reference evidence="14 15" key="1">
    <citation type="submission" date="2011-01" db="EMBL/GenBank/DDBJ databases">
        <authorList>
            <person name="Muzny D."/>
            <person name="Qin X."/>
            <person name="Buhay C."/>
            <person name="Dugan-Rocha S."/>
            <person name="Ding Y."/>
            <person name="Chen G."/>
            <person name="Hawes A."/>
            <person name="Holder M."/>
            <person name="Jhangiani S."/>
            <person name="Johnson A."/>
            <person name="Khan Z."/>
            <person name="Li Z."/>
            <person name="Liu W."/>
            <person name="Liu X."/>
            <person name="Perez L."/>
            <person name="Shen H."/>
            <person name="Wang Q."/>
            <person name="Watt J."/>
            <person name="Xi L."/>
            <person name="Xin Y."/>
            <person name="Zhou J."/>
            <person name="Deng J."/>
            <person name="Jiang H."/>
            <person name="Liu Y."/>
            <person name="Qu J."/>
            <person name="Song X.-Z."/>
            <person name="Zhang L."/>
            <person name="Villasana D."/>
            <person name="Johnson A."/>
            <person name="Liu J."/>
            <person name="Liyanage D."/>
            <person name="Lorensuhewa L."/>
            <person name="Robinson T."/>
            <person name="Song A."/>
            <person name="Song B.-B."/>
            <person name="Dinh H."/>
            <person name="Thornton R."/>
            <person name="Coyle M."/>
            <person name="Francisco L."/>
            <person name="Jackson L."/>
            <person name="Javaid M."/>
            <person name="Korchina V."/>
            <person name="Kovar C."/>
            <person name="Mata R."/>
            <person name="Mathew T."/>
            <person name="Ngo R."/>
            <person name="Nguyen L."/>
            <person name="Nguyen N."/>
            <person name="Okwuonu G."/>
            <person name="Ongeri F."/>
            <person name="Pham C."/>
            <person name="Simmons D."/>
            <person name="Wilczek-Boney K."/>
            <person name="Hale W."/>
            <person name="Jakkamsetti A."/>
            <person name="Pham P."/>
            <person name="Ruth R."/>
            <person name="San Lucas F."/>
            <person name="Warren J."/>
            <person name="Zhang J."/>
            <person name="Zhao Z."/>
            <person name="Zhou C."/>
            <person name="Zhu D."/>
            <person name="Lee S."/>
            <person name="Bess C."/>
            <person name="Blankenburg K."/>
            <person name="Forbes L."/>
            <person name="Fu Q."/>
            <person name="Gubbala S."/>
            <person name="Hirani K."/>
            <person name="Jayaseelan J.C."/>
            <person name="Lara F."/>
            <person name="Munidasa M."/>
            <person name="Palculict T."/>
            <person name="Patil S."/>
            <person name="Pu L.-L."/>
            <person name="Saada N."/>
            <person name="Tang L."/>
            <person name="Weissenberger G."/>
            <person name="Zhu Y."/>
            <person name="Hemphill L."/>
            <person name="Shang Y."/>
            <person name="Youmans B."/>
            <person name="Ayvaz T."/>
            <person name="Ross M."/>
            <person name="Santibanez J."/>
            <person name="Aqrawi P."/>
            <person name="Gross S."/>
            <person name="Joshi V."/>
            <person name="Fowler G."/>
            <person name="Nazareth L."/>
            <person name="Reid J."/>
            <person name="Worley K."/>
            <person name="Petrosino J."/>
            <person name="Highlander S."/>
            <person name="Gibbs R."/>
        </authorList>
    </citation>
    <scope>NUCLEOTIDE SEQUENCE [LARGE SCALE GENOMIC DNA]</scope>
    <source>
        <strain evidence="14 15">ATCC 25644</strain>
    </source>
</reference>
<dbReference type="InterPro" id="IPR027417">
    <property type="entry name" value="P-loop_NTPase"/>
</dbReference>
<evidence type="ECO:0000256" key="3">
    <source>
        <dbReference type="ARBA" id="ARBA00005842"/>
    </source>
</evidence>
<evidence type="ECO:0000256" key="10">
    <source>
        <dbReference type="HAMAP-Rule" id="MF_00185"/>
    </source>
</evidence>
<feature type="region of interest" description="Interaction with substrate tRNA" evidence="10">
    <location>
        <begin position="50"/>
        <end position="53"/>
    </location>
</feature>
<keyword evidence="8 10" id="KW-0460">Magnesium</keyword>
<evidence type="ECO:0000256" key="8">
    <source>
        <dbReference type="ARBA" id="ARBA00022842"/>
    </source>
</evidence>
<name>E7FR37_9LACO</name>
<evidence type="ECO:0000256" key="11">
    <source>
        <dbReference type="RuleBase" id="RU003783"/>
    </source>
</evidence>
<dbReference type="GO" id="GO:0052381">
    <property type="term" value="F:tRNA dimethylallyltransferase activity"/>
    <property type="evidence" value="ECO:0007669"/>
    <property type="project" value="UniProtKB-UniRule"/>
</dbReference>
<dbReference type="NCBIfam" id="TIGR00174">
    <property type="entry name" value="miaA"/>
    <property type="match status" value="1"/>
</dbReference>
<evidence type="ECO:0000256" key="9">
    <source>
        <dbReference type="ARBA" id="ARBA00049563"/>
    </source>
</evidence>
<dbReference type="AlphaFoldDB" id="E7FR37"/>
<dbReference type="PANTHER" id="PTHR11088:SF60">
    <property type="entry name" value="TRNA DIMETHYLALLYLTRANSFERASE"/>
    <property type="match status" value="1"/>
</dbReference>
<gene>
    <name evidence="10 14" type="primary">miaA</name>
    <name evidence="14" type="ORF">HMPREF0542_11364</name>
</gene>
<organism evidence="14 15">
    <name type="scientific">Ligilactobacillus ruminis ATCC 25644</name>
    <dbReference type="NCBI Taxonomy" id="525362"/>
    <lineage>
        <taxon>Bacteria</taxon>
        <taxon>Bacillati</taxon>
        <taxon>Bacillota</taxon>
        <taxon>Bacilli</taxon>
        <taxon>Lactobacillales</taxon>
        <taxon>Lactobacillaceae</taxon>
        <taxon>Ligilactobacillus</taxon>
    </lineage>
</organism>
<dbReference type="HOGENOM" id="CLU_032616_0_1_9"/>